<dbReference type="EMBL" id="KR029596">
    <property type="protein sequence ID" value="AKH47622.1"/>
    <property type="molecule type" value="Genomic_DNA"/>
</dbReference>
<sequence length="67" mass="6904">MALSLRCFANLIVSSPMPPAAAPGAPATLMSVIAEGRPATNCSIRPGPVVVAPYFLFTSTRKAIICS</sequence>
<evidence type="ECO:0000313" key="1">
    <source>
        <dbReference type="EMBL" id="AKH47622.1"/>
    </source>
</evidence>
<reference evidence="1" key="1">
    <citation type="journal article" date="2015" name="Front. Microbiol.">
        <title>Combining genomic sequencing methods to explore viral diversity and reveal potential virus-host interactions.</title>
        <authorList>
            <person name="Chow C.E."/>
            <person name="Winget D.M."/>
            <person name="White R.A.III."/>
            <person name="Hallam S.J."/>
            <person name="Suttle C.A."/>
        </authorList>
    </citation>
    <scope>NUCLEOTIDE SEQUENCE</scope>
    <source>
        <strain evidence="1">Oxic1_1</strain>
    </source>
</reference>
<accession>A0A0F7L869</accession>
<protein>
    <submittedName>
        <fullName evidence="1">Uncharacterized protein</fullName>
    </submittedName>
</protein>
<proteinExistence type="predicted"/>
<reference evidence="1" key="2">
    <citation type="submission" date="2015-03" db="EMBL/GenBank/DDBJ databases">
        <authorList>
            <person name="Chow C.-E.T."/>
            <person name="Winget D.M."/>
            <person name="White R.A.III."/>
            <person name="Hallam S.J."/>
            <person name="Suttle C.A."/>
        </authorList>
    </citation>
    <scope>NUCLEOTIDE SEQUENCE</scope>
    <source>
        <strain evidence="1">Oxic1_1</strain>
    </source>
</reference>
<name>A0A0F7L869_9VIRU</name>
<organism evidence="1">
    <name type="scientific">uncultured marine virus</name>
    <dbReference type="NCBI Taxonomy" id="186617"/>
    <lineage>
        <taxon>Viruses</taxon>
        <taxon>environmental samples</taxon>
    </lineage>
</organism>